<feature type="region of interest" description="Disordered" evidence="1">
    <location>
        <begin position="89"/>
        <end position="114"/>
    </location>
</feature>
<evidence type="ECO:0000313" key="3">
    <source>
        <dbReference type="Proteomes" id="UP000605784"/>
    </source>
</evidence>
<gene>
    <name evidence="2" type="ORF">GCM10009030_39570</name>
</gene>
<dbReference type="Proteomes" id="UP000605784">
    <property type="component" value="Unassembled WGS sequence"/>
</dbReference>
<feature type="region of interest" description="Disordered" evidence="1">
    <location>
        <begin position="1"/>
        <end position="25"/>
    </location>
</feature>
<feature type="compositionally biased region" description="Basic and acidic residues" evidence="1">
    <location>
        <begin position="1"/>
        <end position="10"/>
    </location>
</feature>
<reference evidence="2" key="1">
    <citation type="journal article" date="2014" name="Int. J. Syst. Evol. Microbiol.">
        <title>Complete genome sequence of Corynebacterium casei LMG S-19264T (=DSM 44701T), isolated from a smear-ripened cheese.</title>
        <authorList>
            <consortium name="US DOE Joint Genome Institute (JGI-PGF)"/>
            <person name="Walter F."/>
            <person name="Albersmeier A."/>
            <person name="Kalinowski J."/>
            <person name="Ruckert C."/>
        </authorList>
    </citation>
    <scope>NUCLEOTIDE SEQUENCE</scope>
    <source>
        <strain evidence="2">JCM 17820</strain>
    </source>
</reference>
<proteinExistence type="predicted"/>
<sequence length="114" mass="12797">MPSETDREQPDCQNCGNPVDTTEPGVWKAANDEQWWHEGCYDKVEKAEELAERIRGLMVPETEFDGLSDEFHDQLDAAQGLLENAAKKERLKQEQEIGHYGTTTNSEGGVTDAE</sequence>
<evidence type="ECO:0000256" key="1">
    <source>
        <dbReference type="SAM" id="MobiDB-lite"/>
    </source>
</evidence>
<dbReference type="AlphaFoldDB" id="A0A830GQE0"/>
<evidence type="ECO:0008006" key="4">
    <source>
        <dbReference type="Google" id="ProtNLM"/>
    </source>
</evidence>
<keyword evidence="3" id="KW-1185">Reference proteome</keyword>
<dbReference type="EMBL" id="BMOU01000008">
    <property type="protein sequence ID" value="GGO03663.1"/>
    <property type="molecule type" value="Genomic_DNA"/>
</dbReference>
<accession>A0A830GQE0</accession>
<comment type="caution">
    <text evidence="2">The sequence shown here is derived from an EMBL/GenBank/DDBJ whole genome shotgun (WGS) entry which is preliminary data.</text>
</comment>
<dbReference type="RefSeq" id="WP_189002070.1">
    <property type="nucleotide sequence ID" value="NZ_BMOU01000008.1"/>
</dbReference>
<name>A0A830GQE0_9EURY</name>
<reference evidence="2" key="2">
    <citation type="submission" date="2020-09" db="EMBL/GenBank/DDBJ databases">
        <authorList>
            <person name="Sun Q."/>
            <person name="Ohkuma M."/>
        </authorList>
    </citation>
    <scope>NUCLEOTIDE SEQUENCE</scope>
    <source>
        <strain evidence="2">JCM 17820</strain>
    </source>
</reference>
<protein>
    <recommendedName>
        <fullName evidence="4">PARP-type domain-containing protein</fullName>
    </recommendedName>
</protein>
<organism evidence="2 3">
    <name type="scientific">Haloarcula pellucida</name>
    <dbReference type="NCBI Taxonomy" id="1427151"/>
    <lineage>
        <taxon>Archaea</taxon>
        <taxon>Methanobacteriati</taxon>
        <taxon>Methanobacteriota</taxon>
        <taxon>Stenosarchaea group</taxon>
        <taxon>Halobacteria</taxon>
        <taxon>Halobacteriales</taxon>
        <taxon>Haloarculaceae</taxon>
        <taxon>Haloarcula</taxon>
    </lineage>
</organism>
<feature type="compositionally biased region" description="Polar residues" evidence="1">
    <location>
        <begin position="11"/>
        <end position="20"/>
    </location>
</feature>
<evidence type="ECO:0000313" key="2">
    <source>
        <dbReference type="EMBL" id="GGO03663.1"/>
    </source>
</evidence>